<dbReference type="EMBL" id="ML771717">
    <property type="protein sequence ID" value="KAE9382345.1"/>
    <property type="molecule type" value="Genomic_DNA"/>
</dbReference>
<dbReference type="AlphaFoldDB" id="A0A6A4GA65"/>
<reference evidence="1" key="1">
    <citation type="journal article" date="2019" name="Environ. Microbiol.">
        <title>Fungal ecological strategies reflected in gene transcription - a case study of two litter decomposers.</title>
        <authorList>
            <person name="Barbi F."/>
            <person name="Kohler A."/>
            <person name="Barry K."/>
            <person name="Baskaran P."/>
            <person name="Daum C."/>
            <person name="Fauchery L."/>
            <person name="Ihrmark K."/>
            <person name="Kuo A."/>
            <person name="LaButti K."/>
            <person name="Lipzen A."/>
            <person name="Morin E."/>
            <person name="Grigoriev I.V."/>
            <person name="Henrissat B."/>
            <person name="Lindahl B."/>
            <person name="Martin F."/>
        </authorList>
    </citation>
    <scope>NUCLEOTIDE SEQUENCE</scope>
    <source>
        <strain evidence="1">JB14</strain>
    </source>
</reference>
<evidence type="ECO:0000313" key="2">
    <source>
        <dbReference type="Proteomes" id="UP000799118"/>
    </source>
</evidence>
<dbReference type="Proteomes" id="UP000799118">
    <property type="component" value="Unassembled WGS sequence"/>
</dbReference>
<protein>
    <submittedName>
        <fullName evidence="1">Uncharacterized protein</fullName>
    </submittedName>
</protein>
<name>A0A6A4GA65_9AGAR</name>
<keyword evidence="2" id="KW-1185">Reference proteome</keyword>
<gene>
    <name evidence="1" type="ORF">BT96DRAFT_300826</name>
</gene>
<organism evidence="1 2">
    <name type="scientific">Gymnopus androsaceus JB14</name>
    <dbReference type="NCBI Taxonomy" id="1447944"/>
    <lineage>
        <taxon>Eukaryota</taxon>
        <taxon>Fungi</taxon>
        <taxon>Dikarya</taxon>
        <taxon>Basidiomycota</taxon>
        <taxon>Agaricomycotina</taxon>
        <taxon>Agaricomycetes</taxon>
        <taxon>Agaricomycetidae</taxon>
        <taxon>Agaricales</taxon>
        <taxon>Marasmiineae</taxon>
        <taxon>Omphalotaceae</taxon>
        <taxon>Gymnopus</taxon>
    </lineage>
</organism>
<proteinExistence type="predicted"/>
<sequence length="56" mass="6524">MSETPFKISIPDSKLAILQQKTRGYNISRRDSKFWLETRRSVCRYQAAGSSLERCI</sequence>
<evidence type="ECO:0000313" key="1">
    <source>
        <dbReference type="EMBL" id="KAE9382345.1"/>
    </source>
</evidence>
<accession>A0A6A4GA65</accession>